<dbReference type="Pfam" id="PF00530">
    <property type="entry name" value="SRCR"/>
    <property type="match status" value="4"/>
</dbReference>
<organism evidence="7 8">
    <name type="scientific">Stichopus japonicus</name>
    <name type="common">Sea cucumber</name>
    <dbReference type="NCBI Taxonomy" id="307972"/>
    <lineage>
        <taxon>Eukaryota</taxon>
        <taxon>Metazoa</taxon>
        <taxon>Echinodermata</taxon>
        <taxon>Eleutherozoa</taxon>
        <taxon>Echinozoa</taxon>
        <taxon>Holothuroidea</taxon>
        <taxon>Aspidochirotacea</taxon>
        <taxon>Aspidochirotida</taxon>
        <taxon>Stichopodidae</taxon>
        <taxon>Apostichopus</taxon>
    </lineage>
</organism>
<evidence type="ECO:0000259" key="6">
    <source>
        <dbReference type="PROSITE" id="PS50287"/>
    </source>
</evidence>
<keyword evidence="4" id="KW-0325">Glycoprotein</keyword>
<gene>
    <name evidence="7" type="ORF">BSL78_14244</name>
</gene>
<keyword evidence="8" id="KW-1185">Reference proteome</keyword>
<evidence type="ECO:0000256" key="1">
    <source>
        <dbReference type="ARBA" id="ARBA00022729"/>
    </source>
</evidence>
<evidence type="ECO:0000256" key="2">
    <source>
        <dbReference type="ARBA" id="ARBA00022737"/>
    </source>
</evidence>
<evidence type="ECO:0000256" key="4">
    <source>
        <dbReference type="ARBA" id="ARBA00023180"/>
    </source>
</evidence>
<feature type="disulfide bond" evidence="5">
    <location>
        <begin position="411"/>
        <end position="421"/>
    </location>
</feature>
<proteinExistence type="predicted"/>
<feature type="domain" description="SRCR" evidence="6">
    <location>
        <begin position="19"/>
        <end position="116"/>
    </location>
</feature>
<accession>A0A2G8KLR0</accession>
<reference evidence="7 8" key="1">
    <citation type="journal article" date="2017" name="PLoS Biol.">
        <title>The sea cucumber genome provides insights into morphological evolution and visceral regeneration.</title>
        <authorList>
            <person name="Zhang X."/>
            <person name="Sun L."/>
            <person name="Yuan J."/>
            <person name="Sun Y."/>
            <person name="Gao Y."/>
            <person name="Zhang L."/>
            <person name="Li S."/>
            <person name="Dai H."/>
            <person name="Hamel J.F."/>
            <person name="Liu C."/>
            <person name="Yu Y."/>
            <person name="Liu S."/>
            <person name="Lin W."/>
            <person name="Guo K."/>
            <person name="Jin S."/>
            <person name="Xu P."/>
            <person name="Storey K.B."/>
            <person name="Huan P."/>
            <person name="Zhang T."/>
            <person name="Zhou Y."/>
            <person name="Zhang J."/>
            <person name="Lin C."/>
            <person name="Li X."/>
            <person name="Xing L."/>
            <person name="Huo D."/>
            <person name="Sun M."/>
            <person name="Wang L."/>
            <person name="Mercier A."/>
            <person name="Li F."/>
            <person name="Yang H."/>
            <person name="Xiang J."/>
        </authorList>
    </citation>
    <scope>NUCLEOTIDE SEQUENCE [LARGE SCALE GENOMIC DNA]</scope>
    <source>
        <strain evidence="7">Shaxun</strain>
        <tissue evidence="7">Muscle</tissue>
    </source>
</reference>
<dbReference type="OrthoDB" id="536948at2759"/>
<dbReference type="FunFam" id="3.10.250.10:FF:000001">
    <property type="entry name" value="Lysyl oxidase 4 isoform X1"/>
    <property type="match status" value="2"/>
</dbReference>
<keyword evidence="2" id="KW-0677">Repeat</keyword>
<feature type="domain" description="SRCR" evidence="6">
    <location>
        <begin position="126"/>
        <end position="224"/>
    </location>
</feature>
<dbReference type="STRING" id="307972.A0A2G8KLR0"/>
<dbReference type="PANTHER" id="PTHR48071:SF18">
    <property type="entry name" value="DELETED IN MALIGNANT BRAIN TUMORS 1 PROTEIN-RELATED"/>
    <property type="match status" value="1"/>
</dbReference>
<keyword evidence="3 5" id="KW-1015">Disulfide bond</keyword>
<dbReference type="AlphaFoldDB" id="A0A2G8KLR0"/>
<dbReference type="FunFam" id="3.10.250.10:FF:000006">
    <property type="entry name" value="neurotrypsin isoform X2"/>
    <property type="match status" value="1"/>
</dbReference>
<name>A0A2G8KLR0_STIJA</name>
<evidence type="ECO:0000313" key="8">
    <source>
        <dbReference type="Proteomes" id="UP000230750"/>
    </source>
</evidence>
<sequence length="487" mass="52485">MHCYILLHQITERYEPGTLRLAGGNESAGRVEVFLNDQWGTVCDDFWDLAAASVACRQMGFRGALEALPGAAFGEGSSVIHIDDIMCVGDETELISCEHKTIHNCIHAEDASAVCNTEEALPEGSLRLRSGNSSAGRVEIYIGGQWGTVCDDGWDLDDAHVVCRELGFSAGAVLAARGAAYGEGSGPIHMDDVSCTSSDSRLIECIHSEIHNCGHKEDASVVCRVDEPSLTVRLLGGNKTAGRVEVYLNGEWGTVCDDFWDIEDANVVCRQLGFPGALTWLRAAAFGEGEGSIHLDDVSCIGNETDLLDCTSVKVSNCLHSEDAGVICYPKEDYEYELINGDVRLMEGNSTSGRVEVYLNGQWGTVCDDLWDLTDAEVVCRQLGFGGALSAPRYAFFGLGTGDILLDDVECLGSEGNLLECSYASEDNCGHAEDAGVVCYELTEEGASPEPPIQTCEDLVLPACANMPYTRTEFPNVFGHITQQKQN</sequence>
<dbReference type="PANTHER" id="PTHR48071">
    <property type="entry name" value="SRCR DOMAIN-CONTAINING PROTEIN"/>
    <property type="match status" value="1"/>
</dbReference>
<evidence type="ECO:0000256" key="5">
    <source>
        <dbReference type="PROSITE-ProRule" id="PRU00196"/>
    </source>
</evidence>
<dbReference type="GO" id="GO:0016020">
    <property type="term" value="C:membrane"/>
    <property type="evidence" value="ECO:0007669"/>
    <property type="project" value="InterPro"/>
</dbReference>
<dbReference type="PROSITE" id="PS50287">
    <property type="entry name" value="SRCR_2"/>
    <property type="match status" value="4"/>
</dbReference>
<dbReference type="Gene3D" id="3.10.250.10">
    <property type="entry name" value="SRCR-like domain"/>
    <property type="match status" value="4"/>
</dbReference>
<dbReference type="FunFam" id="3.10.250.10:FF:000011">
    <property type="entry name" value="Scavenger receptor class A member 5"/>
    <property type="match status" value="1"/>
</dbReference>
<dbReference type="SUPFAM" id="SSF63501">
    <property type="entry name" value="Frizzled cysteine-rich domain"/>
    <property type="match status" value="1"/>
</dbReference>
<keyword evidence="1" id="KW-0732">Signal</keyword>
<evidence type="ECO:0000256" key="3">
    <source>
        <dbReference type="ARBA" id="ARBA00023157"/>
    </source>
</evidence>
<dbReference type="Proteomes" id="UP000230750">
    <property type="component" value="Unassembled WGS sequence"/>
</dbReference>
<feature type="domain" description="SRCR" evidence="6">
    <location>
        <begin position="232"/>
        <end position="329"/>
    </location>
</feature>
<protein>
    <submittedName>
        <fullName evidence="7">Putative deleted in malignant brain tumors 1 protein</fullName>
    </submittedName>
</protein>
<comment type="caution">
    <text evidence="7">The sequence shown here is derived from an EMBL/GenBank/DDBJ whole genome shotgun (WGS) entry which is preliminary data.</text>
</comment>
<feature type="domain" description="SRCR" evidence="6">
    <location>
        <begin position="343"/>
        <end position="440"/>
    </location>
</feature>
<dbReference type="PROSITE" id="PS00420">
    <property type="entry name" value="SRCR_1"/>
    <property type="match status" value="2"/>
</dbReference>
<dbReference type="InterPro" id="IPR001190">
    <property type="entry name" value="SRCR"/>
</dbReference>
<dbReference type="PRINTS" id="PR00258">
    <property type="entry name" value="SPERACTRCPTR"/>
</dbReference>
<dbReference type="SUPFAM" id="SSF56487">
    <property type="entry name" value="SRCR-like"/>
    <property type="match status" value="4"/>
</dbReference>
<dbReference type="InterPro" id="IPR036772">
    <property type="entry name" value="SRCR-like_dom_sf"/>
</dbReference>
<dbReference type="SMART" id="SM00202">
    <property type="entry name" value="SR"/>
    <property type="match status" value="4"/>
</dbReference>
<dbReference type="EMBL" id="MRZV01000495">
    <property type="protein sequence ID" value="PIK48878.1"/>
    <property type="molecule type" value="Genomic_DNA"/>
</dbReference>
<feature type="disulfide bond" evidence="5">
    <location>
        <begin position="300"/>
        <end position="310"/>
    </location>
</feature>
<feature type="disulfide bond" evidence="5">
    <location>
        <begin position="195"/>
        <end position="205"/>
    </location>
</feature>
<feature type="disulfide bond" evidence="5">
    <location>
        <begin position="87"/>
        <end position="97"/>
    </location>
</feature>
<comment type="caution">
    <text evidence="5">Lacks conserved residue(s) required for the propagation of feature annotation.</text>
</comment>
<dbReference type="InterPro" id="IPR036790">
    <property type="entry name" value="Frizzled_dom_sf"/>
</dbReference>
<evidence type="ECO:0000313" key="7">
    <source>
        <dbReference type="EMBL" id="PIK48878.1"/>
    </source>
</evidence>